<feature type="domain" description="TACI cysteine-rich" evidence="3">
    <location>
        <begin position="41"/>
        <end position="77"/>
    </location>
</feature>
<feature type="compositionally biased region" description="Polar residues" evidence="1">
    <location>
        <begin position="588"/>
        <end position="599"/>
    </location>
</feature>
<dbReference type="OrthoDB" id="10248475at2759"/>
<dbReference type="SUPFAM" id="SSF56784">
    <property type="entry name" value="HAD-like"/>
    <property type="match status" value="1"/>
</dbReference>
<dbReference type="InterPro" id="IPR010708">
    <property type="entry name" value="5'(3')-deoxyribonucleotidase"/>
</dbReference>
<comment type="caution">
    <text evidence="4">The sequence shown here is derived from an EMBL/GenBank/DDBJ whole genome shotgun (WGS) entry which is preliminary data.</text>
</comment>
<dbReference type="GO" id="GO:0008253">
    <property type="term" value="F:5'-nucleotidase activity"/>
    <property type="evidence" value="ECO:0007669"/>
    <property type="project" value="InterPro"/>
</dbReference>
<organism evidence="4 5">
    <name type="scientific">Dissostichus mawsoni</name>
    <name type="common">Antarctic cod</name>
    <dbReference type="NCBI Taxonomy" id="36200"/>
    <lineage>
        <taxon>Eukaryota</taxon>
        <taxon>Metazoa</taxon>
        <taxon>Chordata</taxon>
        <taxon>Craniata</taxon>
        <taxon>Vertebrata</taxon>
        <taxon>Euteleostomi</taxon>
        <taxon>Actinopterygii</taxon>
        <taxon>Neopterygii</taxon>
        <taxon>Teleostei</taxon>
        <taxon>Neoteleostei</taxon>
        <taxon>Acanthomorphata</taxon>
        <taxon>Eupercaria</taxon>
        <taxon>Perciformes</taxon>
        <taxon>Notothenioidei</taxon>
        <taxon>Nototheniidae</taxon>
        <taxon>Dissostichus</taxon>
    </lineage>
</organism>
<dbReference type="InterPro" id="IPR015384">
    <property type="entry name" value="TACI_Cys-rich-dom"/>
</dbReference>
<keyword evidence="5" id="KW-1185">Reference proteome</keyword>
<evidence type="ECO:0000313" key="4">
    <source>
        <dbReference type="EMBL" id="KAF3853212.1"/>
    </source>
</evidence>
<feature type="compositionally biased region" description="Basic and acidic residues" evidence="1">
    <location>
        <begin position="139"/>
        <end position="149"/>
    </location>
</feature>
<dbReference type="InterPro" id="IPR023214">
    <property type="entry name" value="HAD_sf"/>
</dbReference>
<feature type="transmembrane region" description="Helical" evidence="2">
    <location>
        <begin position="527"/>
        <end position="552"/>
    </location>
</feature>
<dbReference type="Gene3D" id="4.10.1290.10">
    <property type="entry name" value="Tumor necrosis factor receptor superfamily"/>
    <property type="match status" value="3"/>
</dbReference>
<feature type="compositionally biased region" description="Basic and acidic residues" evidence="1">
    <location>
        <begin position="563"/>
        <end position="576"/>
    </location>
</feature>
<dbReference type="GO" id="GO:0009223">
    <property type="term" value="P:pyrimidine deoxyribonucleotide catabolic process"/>
    <property type="evidence" value="ECO:0007669"/>
    <property type="project" value="TreeGrafter"/>
</dbReference>
<feature type="compositionally biased region" description="Basic and acidic residues" evidence="1">
    <location>
        <begin position="160"/>
        <end position="172"/>
    </location>
</feature>
<dbReference type="PANTHER" id="PTHR16504">
    <property type="entry name" value="5'(3')-DEOXYRIBONUCLEOTIDASE"/>
    <property type="match status" value="1"/>
</dbReference>
<dbReference type="EMBL" id="JAAKFY010000008">
    <property type="protein sequence ID" value="KAF3853212.1"/>
    <property type="molecule type" value="Genomic_DNA"/>
</dbReference>
<dbReference type="Gene3D" id="3.40.50.1000">
    <property type="entry name" value="HAD superfamily/HAD-like"/>
    <property type="match status" value="1"/>
</dbReference>
<keyword evidence="2" id="KW-0812">Transmembrane</keyword>
<evidence type="ECO:0000313" key="5">
    <source>
        <dbReference type="Proteomes" id="UP000518266"/>
    </source>
</evidence>
<evidence type="ECO:0000256" key="1">
    <source>
        <dbReference type="SAM" id="MobiDB-lite"/>
    </source>
</evidence>
<dbReference type="SUPFAM" id="SSF57586">
    <property type="entry name" value="TNF receptor-like"/>
    <property type="match status" value="2"/>
</dbReference>
<dbReference type="Proteomes" id="UP000518266">
    <property type="component" value="Unassembled WGS sequence"/>
</dbReference>
<dbReference type="Pfam" id="PF06941">
    <property type="entry name" value="NT5C"/>
    <property type="match status" value="1"/>
</dbReference>
<feature type="compositionally biased region" description="Polar residues" evidence="1">
    <location>
        <begin position="150"/>
        <end position="159"/>
    </location>
</feature>
<feature type="region of interest" description="Disordered" evidence="1">
    <location>
        <begin position="133"/>
        <end position="204"/>
    </location>
</feature>
<reference evidence="4 5" key="1">
    <citation type="submission" date="2020-03" db="EMBL/GenBank/DDBJ databases">
        <title>Dissostichus mawsoni Genome sequencing and assembly.</title>
        <authorList>
            <person name="Park H."/>
        </authorList>
    </citation>
    <scope>NUCLEOTIDE SEQUENCE [LARGE SCALE GENOMIC DNA]</scope>
    <source>
        <strain evidence="4">DM0001</strain>
        <tissue evidence="4">Muscle</tissue>
    </source>
</reference>
<dbReference type="InterPro" id="IPR036412">
    <property type="entry name" value="HAD-like_sf"/>
</dbReference>
<dbReference type="PANTHER" id="PTHR16504:SF4">
    <property type="entry name" value="5'(3')-DEOXYRIBONUCLEOTIDASE"/>
    <property type="match status" value="1"/>
</dbReference>
<gene>
    <name evidence="4" type="ORF">F7725_013900</name>
</gene>
<keyword evidence="2" id="KW-1133">Transmembrane helix</keyword>
<feature type="domain" description="TACI cysteine-rich" evidence="3">
    <location>
        <begin position="465"/>
        <end position="501"/>
    </location>
</feature>
<dbReference type="AlphaFoldDB" id="A0A7J5YUF4"/>
<sequence>MMDCPEDKFPDILLKECIDCQTACKQRQVISRCISYCEHTNCKYLPGHYYDLLLKKCVKCADVCGSHPAECSLHCHTTTTRKLPVDVPSPSEDTKGLSVDSTILLYSLLALCIMLLLSSLSLALAVLVRSGKAKNSNQKPKEAKQKQGREVQTSPAAESSDTKTRTHLDQSEPKPLWSPGRGGCSGMRMRRPEGGGGAGQIQTDVPERVDGVSVQDVQRGDEELVGVLLLVSCQVTSVSPDQVEETERDAPGSGGHGRVLADFEGGFLKKYRAKYPEDPFISLQDRRGFWVSTQYGQLRSDLCEKAISIWESKDFFMELEPLPGGLEAVREMAQMENTDVFICTSPINHIQHCPYEKYAWVEQHLGQGFLEQVILTRDKTVISGDILIDDKPDILAPQPPPEETPLMGRRLEGRPEQQEAVRNSITQNPQRFTSSLQIPSSLLPPYSDRSGDEIIAEPRGNAHTNCKYLPGHYYDLLLKKCVKCADVCGSHPAECSLHCHTTTTRKLPVDVPSPSEDTKGLSVDSTILLYSLLALCIMLLLSSLSLALAVLVRSGKAKNSNQKPKEAKQKQGREQQRAQTLKPGPIWINQNQNLSGVQQQDEEAARRPVPPGAERPEGGGGAGQIQTDVPERVDGGGTPLRGGQRHKRRGCMRRGTRCTYLTDVQRGDEELVGVLLLVSCQVTSVSPDQVEETERDVRRPVA</sequence>
<feature type="transmembrane region" description="Helical" evidence="2">
    <location>
        <begin position="103"/>
        <end position="128"/>
    </location>
</feature>
<feature type="region of interest" description="Disordered" evidence="1">
    <location>
        <begin position="555"/>
        <end position="651"/>
    </location>
</feature>
<protein>
    <recommendedName>
        <fullName evidence="3">TACI cysteine-rich domain-containing protein</fullName>
    </recommendedName>
</protein>
<name>A0A7J5YUF4_DISMA</name>
<dbReference type="CDD" id="cd02587">
    <property type="entry name" value="HAD_5-3dNT"/>
    <property type="match status" value="1"/>
</dbReference>
<accession>A0A7J5YUF4</accession>
<dbReference type="Pfam" id="PF09305">
    <property type="entry name" value="TACI-CRD2"/>
    <property type="match status" value="2"/>
</dbReference>
<keyword evidence="2" id="KW-0472">Membrane</keyword>
<evidence type="ECO:0000259" key="3">
    <source>
        <dbReference type="Pfam" id="PF09305"/>
    </source>
</evidence>
<proteinExistence type="predicted"/>
<dbReference type="GO" id="GO:0005739">
    <property type="term" value="C:mitochondrion"/>
    <property type="evidence" value="ECO:0007669"/>
    <property type="project" value="TreeGrafter"/>
</dbReference>
<evidence type="ECO:0000256" key="2">
    <source>
        <dbReference type="SAM" id="Phobius"/>
    </source>
</evidence>